<accession>A0AAV8PTE5</accession>
<protein>
    <recommendedName>
        <fullName evidence="3">Cyclin C-terminal domain-containing protein</fullName>
    </recommendedName>
</protein>
<comment type="caution">
    <text evidence="1">The sequence shown here is derived from an EMBL/GenBank/DDBJ whole genome shotgun (WGS) entry which is preliminary data.</text>
</comment>
<evidence type="ECO:0000313" key="2">
    <source>
        <dbReference type="Proteomes" id="UP001222027"/>
    </source>
</evidence>
<dbReference type="Proteomes" id="UP001222027">
    <property type="component" value="Unassembled WGS sequence"/>
</dbReference>
<evidence type="ECO:0008006" key="3">
    <source>
        <dbReference type="Google" id="ProtNLM"/>
    </source>
</evidence>
<name>A0AAV8PTE5_ENSVE</name>
<reference evidence="1 2" key="1">
    <citation type="submission" date="2022-12" db="EMBL/GenBank/DDBJ databases">
        <title>Chromosome-scale assembly of the Ensete ventricosum genome.</title>
        <authorList>
            <person name="Dussert Y."/>
            <person name="Stocks J."/>
            <person name="Wendawek A."/>
            <person name="Woldeyes F."/>
            <person name="Nichols R.A."/>
            <person name="Borrell J.S."/>
        </authorList>
    </citation>
    <scope>NUCLEOTIDE SEQUENCE [LARGE SCALE GENOMIC DNA]</scope>
    <source>
        <strain evidence="2">cv. Maze</strain>
        <tissue evidence="1">Seeds</tissue>
    </source>
</reference>
<dbReference type="AlphaFoldDB" id="A0AAV8PTE5"/>
<organism evidence="1 2">
    <name type="scientific">Ensete ventricosum</name>
    <name type="common">Abyssinian banana</name>
    <name type="synonym">Musa ensete</name>
    <dbReference type="NCBI Taxonomy" id="4639"/>
    <lineage>
        <taxon>Eukaryota</taxon>
        <taxon>Viridiplantae</taxon>
        <taxon>Streptophyta</taxon>
        <taxon>Embryophyta</taxon>
        <taxon>Tracheophyta</taxon>
        <taxon>Spermatophyta</taxon>
        <taxon>Magnoliopsida</taxon>
        <taxon>Liliopsida</taxon>
        <taxon>Zingiberales</taxon>
        <taxon>Musaceae</taxon>
        <taxon>Ensete</taxon>
    </lineage>
</organism>
<evidence type="ECO:0000313" key="1">
    <source>
        <dbReference type="EMBL" id="KAJ8464228.1"/>
    </source>
</evidence>
<keyword evidence="2" id="KW-1185">Reference proteome</keyword>
<sequence>MEIIWTTYHSNNKWLPIACRYRSLAYSWAVIPFSGSINTVKMTGLRIIMIQHLHARGRDDEIEQREGMQLQEAVFFLGGLVARPNHLRFYTASFAMVAAAAVINVHISDVERFASTPVC</sequence>
<proteinExistence type="predicted"/>
<gene>
    <name evidence="1" type="ORF">OPV22_026780</name>
</gene>
<dbReference type="EMBL" id="JAQQAF010000008">
    <property type="protein sequence ID" value="KAJ8464228.1"/>
    <property type="molecule type" value="Genomic_DNA"/>
</dbReference>